<evidence type="ECO:0008006" key="4">
    <source>
        <dbReference type="Google" id="ProtNLM"/>
    </source>
</evidence>
<dbReference type="AlphaFoldDB" id="A0A4P2VDF9"/>
<feature type="transmembrane region" description="Helical" evidence="1">
    <location>
        <begin position="204"/>
        <end position="224"/>
    </location>
</feature>
<feature type="transmembrane region" description="Helical" evidence="1">
    <location>
        <begin position="64"/>
        <end position="85"/>
    </location>
</feature>
<feature type="transmembrane region" description="Helical" evidence="1">
    <location>
        <begin position="261"/>
        <end position="282"/>
    </location>
</feature>
<dbReference type="GeneID" id="55584614"/>
<feature type="transmembrane region" description="Helical" evidence="1">
    <location>
        <begin position="91"/>
        <end position="109"/>
    </location>
</feature>
<feature type="transmembrane region" description="Helical" evidence="1">
    <location>
        <begin position="174"/>
        <end position="192"/>
    </location>
</feature>
<feature type="transmembrane region" description="Helical" evidence="1">
    <location>
        <begin position="121"/>
        <end position="141"/>
    </location>
</feature>
<organism evidence="2 3">
    <name type="scientific">Conexivisphaera calida</name>
    <dbReference type="NCBI Taxonomy" id="1874277"/>
    <lineage>
        <taxon>Archaea</taxon>
        <taxon>Nitrososphaerota</taxon>
        <taxon>Conexivisphaeria</taxon>
        <taxon>Conexivisphaerales</taxon>
        <taxon>Conexivisphaeraceae</taxon>
        <taxon>Conexivisphaera</taxon>
    </lineage>
</organism>
<evidence type="ECO:0000313" key="2">
    <source>
        <dbReference type="EMBL" id="BBE42191.1"/>
    </source>
</evidence>
<protein>
    <recommendedName>
        <fullName evidence="4">EamA domain-containing protein</fullName>
    </recommendedName>
</protein>
<accession>A0A4P2VDF9</accession>
<proteinExistence type="predicted"/>
<dbReference type="RefSeq" id="WP_174448449.1">
    <property type="nucleotide sequence ID" value="NZ_AP018732.1"/>
</dbReference>
<keyword evidence="3" id="KW-1185">Reference proteome</keyword>
<keyword evidence="1" id="KW-1133">Transmembrane helix</keyword>
<gene>
    <name evidence="2" type="ORF">NAS2_0802</name>
</gene>
<sequence length="290" mass="29376">MASRTTGYALALLSSLSYSAWLIASDEALAGGNVLGSLVFAMLAALATSTALSARNLRSIGARAFGASVVGGFAFAAGNLLLYLLIPEAGLGVASAFSSLNLLFFSLMLMDRSRPGNLPEYLGGSVLATAGLGAMYAAGGAHRAGPLSIAMGIAIGLLYALGTYVLYRTSSSGGVHASTVGIFAGEVVFLLIPFSVHPVLAPSIPAALAGVSLSVALLLEASGLRILSAFGGGRETIVNVLTNLELLPIALYYVATRQGPYIVYAASISVVIVGLILISEGVSRGFSVGK</sequence>
<feature type="transmembrane region" description="Helical" evidence="1">
    <location>
        <begin position="236"/>
        <end position="255"/>
    </location>
</feature>
<dbReference type="Proteomes" id="UP000509448">
    <property type="component" value="Chromosome"/>
</dbReference>
<keyword evidence="1" id="KW-0812">Transmembrane</keyword>
<evidence type="ECO:0000256" key="1">
    <source>
        <dbReference type="SAM" id="Phobius"/>
    </source>
</evidence>
<reference evidence="2 3" key="1">
    <citation type="journal article" date="2019" name="ISME J.">
        <title>Isolation and characterization of a thermophilic sulfur- and iron-reducing thaumarchaeote from a terrestrial acidic hot spring.</title>
        <authorList>
            <person name="Kato S."/>
            <person name="Itoh T."/>
            <person name="Yuki M."/>
            <person name="Nagamori M."/>
            <person name="Ohnishi M."/>
            <person name="Uematsu K."/>
            <person name="Suzuki K."/>
            <person name="Takashina T."/>
            <person name="Ohkuma M."/>
        </authorList>
    </citation>
    <scope>NUCLEOTIDE SEQUENCE [LARGE SCALE GENOMIC DNA]</scope>
    <source>
        <strain evidence="2 3">NAS-02</strain>
    </source>
</reference>
<evidence type="ECO:0000313" key="3">
    <source>
        <dbReference type="Proteomes" id="UP000509448"/>
    </source>
</evidence>
<dbReference type="EMBL" id="AP018732">
    <property type="protein sequence ID" value="BBE42191.1"/>
    <property type="molecule type" value="Genomic_DNA"/>
</dbReference>
<feature type="transmembrane region" description="Helical" evidence="1">
    <location>
        <begin position="147"/>
        <end position="167"/>
    </location>
</feature>
<dbReference type="KEGG" id="ccai:NAS2_0802"/>
<feature type="transmembrane region" description="Helical" evidence="1">
    <location>
        <begin position="34"/>
        <end position="52"/>
    </location>
</feature>
<keyword evidence="1" id="KW-0472">Membrane</keyword>
<name>A0A4P2VDF9_9ARCH</name>